<protein>
    <submittedName>
        <fullName evidence="1">Uncharacterized protein</fullName>
    </submittedName>
</protein>
<dbReference type="Proteomes" id="UP000015442">
    <property type="component" value="Unassembled WGS sequence"/>
</dbReference>
<gene>
    <name evidence="1" type="ORF">LEP1GSC059_3900</name>
</gene>
<reference evidence="1 2" key="1">
    <citation type="submission" date="2013-05" db="EMBL/GenBank/DDBJ databases">
        <authorList>
            <person name="Harkins D.M."/>
            <person name="Durkin A.S."/>
            <person name="Brinkac L.M."/>
            <person name="Haft D.H."/>
            <person name="Selengut J.D."/>
            <person name="Sanka R."/>
            <person name="DePew J."/>
            <person name="Purushe J."/>
            <person name="Hartskeerl R.A."/>
            <person name="Ahmed A."/>
            <person name="van der Linden H."/>
            <person name="Goris M.G.A."/>
            <person name="Vinetz J.M."/>
            <person name="Sutton G.G."/>
            <person name="Nierman W.C."/>
            <person name="Fouts D.E."/>
        </authorList>
    </citation>
    <scope>NUCLEOTIDE SEQUENCE [LARGE SCALE GENOMIC DNA]</scope>
    <source>
        <strain evidence="1 2">CZ214</strain>
    </source>
</reference>
<evidence type="ECO:0000313" key="1">
    <source>
        <dbReference type="EMBL" id="EQA73653.1"/>
    </source>
</evidence>
<organism evidence="1 2">
    <name type="scientific">Leptospira noguchii serovar Panama str. CZ214</name>
    <dbReference type="NCBI Taxonomy" id="1001595"/>
    <lineage>
        <taxon>Bacteria</taxon>
        <taxon>Pseudomonadati</taxon>
        <taxon>Spirochaetota</taxon>
        <taxon>Spirochaetia</taxon>
        <taxon>Leptospirales</taxon>
        <taxon>Leptospiraceae</taxon>
        <taxon>Leptospira</taxon>
    </lineage>
</organism>
<dbReference type="EMBL" id="AKWY02000001">
    <property type="protein sequence ID" value="EQA73653.1"/>
    <property type="molecule type" value="Genomic_DNA"/>
</dbReference>
<sequence>MLQMDSVSLITLIKPFFQKNFYRSIFILFETGITLAT</sequence>
<name>T0FJV7_9LEPT</name>
<dbReference type="AlphaFoldDB" id="T0FJV7"/>
<evidence type="ECO:0000313" key="2">
    <source>
        <dbReference type="Proteomes" id="UP000015442"/>
    </source>
</evidence>
<accession>T0FJV7</accession>
<comment type="caution">
    <text evidence="1">The sequence shown here is derived from an EMBL/GenBank/DDBJ whole genome shotgun (WGS) entry which is preliminary data.</text>
</comment>
<proteinExistence type="predicted"/>